<keyword evidence="1" id="KW-1133">Transmembrane helix</keyword>
<dbReference type="Proteomes" id="UP000193570">
    <property type="component" value="Unassembled WGS sequence"/>
</dbReference>
<sequence>MLGRREESLWHMIAAPTVWALHFCLCYGWTASVCARTDDVTAARVGIALVSAAALVAIAVIGWRAWRQWDYLDDFDYEHDRPTVEDRREFLGHAGWLLALVSGIGTLFVASPALFIESCL</sequence>
<name>A0A1X6Y6W2_9RHOB</name>
<keyword evidence="3" id="KW-1185">Reference proteome</keyword>
<dbReference type="RefSeq" id="WP_085790113.1">
    <property type="nucleotide sequence ID" value="NZ_FWFK01000001.1"/>
</dbReference>
<gene>
    <name evidence="2" type="ORF">ROJ8625_00341</name>
</gene>
<feature type="transmembrane region" description="Helical" evidence="1">
    <location>
        <begin position="12"/>
        <end position="30"/>
    </location>
</feature>
<proteinExistence type="predicted"/>
<feature type="transmembrane region" description="Helical" evidence="1">
    <location>
        <begin position="96"/>
        <end position="116"/>
    </location>
</feature>
<evidence type="ECO:0000256" key="1">
    <source>
        <dbReference type="SAM" id="Phobius"/>
    </source>
</evidence>
<organism evidence="2 3">
    <name type="scientific">Roseivivax jejudonensis</name>
    <dbReference type="NCBI Taxonomy" id="1529041"/>
    <lineage>
        <taxon>Bacteria</taxon>
        <taxon>Pseudomonadati</taxon>
        <taxon>Pseudomonadota</taxon>
        <taxon>Alphaproteobacteria</taxon>
        <taxon>Rhodobacterales</taxon>
        <taxon>Roseobacteraceae</taxon>
        <taxon>Roseivivax</taxon>
    </lineage>
</organism>
<evidence type="ECO:0000313" key="3">
    <source>
        <dbReference type="Proteomes" id="UP000193570"/>
    </source>
</evidence>
<reference evidence="2 3" key="1">
    <citation type="submission" date="2017-03" db="EMBL/GenBank/DDBJ databases">
        <authorList>
            <person name="Afonso C.L."/>
            <person name="Miller P.J."/>
            <person name="Scott M.A."/>
            <person name="Spackman E."/>
            <person name="Goraichik I."/>
            <person name="Dimitrov K.M."/>
            <person name="Suarez D.L."/>
            <person name="Swayne D.E."/>
        </authorList>
    </citation>
    <scope>NUCLEOTIDE SEQUENCE [LARGE SCALE GENOMIC DNA]</scope>
    <source>
        <strain evidence="2 3">CECT 8625</strain>
    </source>
</reference>
<dbReference type="EMBL" id="FWFK01000001">
    <property type="protein sequence ID" value="SLN12662.1"/>
    <property type="molecule type" value="Genomic_DNA"/>
</dbReference>
<evidence type="ECO:0008006" key="4">
    <source>
        <dbReference type="Google" id="ProtNLM"/>
    </source>
</evidence>
<feature type="transmembrane region" description="Helical" evidence="1">
    <location>
        <begin position="42"/>
        <end position="63"/>
    </location>
</feature>
<protein>
    <recommendedName>
        <fullName evidence="4">Transmembrane protein</fullName>
    </recommendedName>
</protein>
<dbReference type="AlphaFoldDB" id="A0A1X6Y6W2"/>
<evidence type="ECO:0000313" key="2">
    <source>
        <dbReference type="EMBL" id="SLN12662.1"/>
    </source>
</evidence>
<keyword evidence="1" id="KW-0812">Transmembrane</keyword>
<accession>A0A1X6Y6W2</accession>
<keyword evidence="1" id="KW-0472">Membrane</keyword>